<reference evidence="1" key="2">
    <citation type="submission" date="2023-01" db="EMBL/GenBank/DDBJ databases">
        <authorList>
            <person name="Sun Q."/>
            <person name="Evtushenko L."/>
        </authorList>
    </citation>
    <scope>NUCLEOTIDE SEQUENCE</scope>
    <source>
        <strain evidence="1">VKM B-2935</strain>
    </source>
</reference>
<name>A0A9W6K5M5_9PSED</name>
<gene>
    <name evidence="1" type="ORF">GCM10017655_17630</name>
</gene>
<accession>A0A9W6K5M5</accession>
<dbReference type="Proteomes" id="UP001143328">
    <property type="component" value="Unassembled WGS sequence"/>
</dbReference>
<organism evidence="1 2">
    <name type="scientific">Pseudomonas turukhanskensis</name>
    <dbReference type="NCBI Taxonomy" id="1806536"/>
    <lineage>
        <taxon>Bacteria</taxon>
        <taxon>Pseudomonadati</taxon>
        <taxon>Pseudomonadota</taxon>
        <taxon>Gammaproteobacteria</taxon>
        <taxon>Pseudomonadales</taxon>
        <taxon>Pseudomonadaceae</taxon>
        <taxon>Pseudomonas</taxon>
    </lineage>
</organism>
<evidence type="ECO:0000313" key="2">
    <source>
        <dbReference type="Proteomes" id="UP001143328"/>
    </source>
</evidence>
<evidence type="ECO:0000313" key="1">
    <source>
        <dbReference type="EMBL" id="GLK88701.1"/>
    </source>
</evidence>
<keyword evidence="2" id="KW-1185">Reference proteome</keyword>
<comment type="caution">
    <text evidence="1">The sequence shown here is derived from an EMBL/GenBank/DDBJ whole genome shotgun (WGS) entry which is preliminary data.</text>
</comment>
<dbReference type="EMBL" id="BSFN01000004">
    <property type="protein sequence ID" value="GLK88701.1"/>
    <property type="molecule type" value="Genomic_DNA"/>
</dbReference>
<sequence length="627" mass="70802">MSLFTIYLSGTHATAAQRLATIENLLLSPDRNMTSLGVSALAQMLRTGHFSSSRQFEFGARSRDFGYVPRRQDELDEWYSNALLLLERTCNRSGELNRQLRDLFGKNFRPLWNTLIDTEKLEALLRRLAGDRFWYEGWAATRQILAFDGARLSVEERARLQVLASDLSPSDLPAQVKATVLGNTYMDEIELADNGVSHSYETLEKKAEELGTQIGLDRRQLREVLPEVLCGGPRTYSFGRGVAAAALAHREIWQEMVKAMDLVASDQLDIQVMRGYLAELWKRDTNAAEEIFDSIIDAPKLAPLLPLFQSAVELSDRGVKRLNSALDLESVQVQRYTNLAYGPATNNLPAHVLRDLLIRIASKTGGFNSALEILHARLFTDRQANRPYDTELLLISQEILQCFTFERGNSTQEHRIVELIKICLANVQANTAAQKFAAKLRSAIEAKETYSFENTQILRALLKAQPAAVLEAMLGVDTEEDKSYVELFDHIDENPLDEVSPEVLLEWCKQNPKSRYSLMASVITFAHRPELNGPLVWSDQAKMLLANAADTRIILETFIDRFRPNMWSGSRAAKIEENAQLLDALDQLIPAKLMPFVSQSTTQLYAEIAEERASETKRDKAKDERFE</sequence>
<dbReference type="AlphaFoldDB" id="A0A9W6K5M5"/>
<reference evidence="1" key="1">
    <citation type="journal article" date="2014" name="Int. J. Syst. Evol. Microbiol.">
        <title>Complete genome sequence of Corynebacterium casei LMG S-19264T (=DSM 44701T), isolated from a smear-ripened cheese.</title>
        <authorList>
            <consortium name="US DOE Joint Genome Institute (JGI-PGF)"/>
            <person name="Walter F."/>
            <person name="Albersmeier A."/>
            <person name="Kalinowski J."/>
            <person name="Ruckert C."/>
        </authorList>
    </citation>
    <scope>NUCLEOTIDE SEQUENCE</scope>
    <source>
        <strain evidence="1">VKM B-2935</strain>
    </source>
</reference>
<proteinExistence type="predicted"/>
<protein>
    <submittedName>
        <fullName evidence="1">Uncharacterized protein</fullName>
    </submittedName>
</protein>